<comment type="cofactor">
    <cofactor evidence="1 6">
        <name>pyridoxal 5'-phosphate</name>
        <dbReference type="ChEBI" id="CHEBI:597326"/>
    </cofactor>
</comment>
<name>A0A4Z0V7D8_9BACT</name>
<evidence type="ECO:0000256" key="6">
    <source>
        <dbReference type="PIRSR" id="PIRSR000524-50"/>
    </source>
</evidence>
<accession>A0A4Z0V7D8</accession>
<dbReference type="PANTHER" id="PTHR42778:SF1">
    <property type="entry name" value="2-AMINOETHYLPHOSPHONATE--PYRUVATE TRANSAMINASE"/>
    <property type="match status" value="1"/>
</dbReference>
<keyword evidence="4 6" id="KW-0663">Pyridoxal phosphate</keyword>
<dbReference type="PANTHER" id="PTHR42778">
    <property type="entry name" value="2-AMINOETHYLPHOSPHONATE--PYRUVATE TRANSAMINASE"/>
    <property type="match status" value="1"/>
</dbReference>
<organism evidence="8 9">
    <name type="scientific">Duncaniella freteri</name>
    <dbReference type="NCBI Taxonomy" id="2530391"/>
    <lineage>
        <taxon>Bacteria</taxon>
        <taxon>Pseudomonadati</taxon>
        <taxon>Bacteroidota</taxon>
        <taxon>Bacteroidia</taxon>
        <taxon>Bacteroidales</taxon>
        <taxon>Muribaculaceae</taxon>
        <taxon>Duncaniella</taxon>
    </lineage>
</organism>
<evidence type="ECO:0000256" key="4">
    <source>
        <dbReference type="ARBA" id="ARBA00022898"/>
    </source>
</evidence>
<dbReference type="InterPro" id="IPR024169">
    <property type="entry name" value="SP_NH2Trfase/AEP_transaminase"/>
</dbReference>
<dbReference type="GO" id="GO:0008483">
    <property type="term" value="F:transaminase activity"/>
    <property type="evidence" value="ECO:0007669"/>
    <property type="project" value="UniProtKB-KW"/>
</dbReference>
<protein>
    <submittedName>
        <fullName evidence="8">Alanine--glyoxylate aminotransferase family protein</fullName>
    </submittedName>
</protein>
<proteinExistence type="predicted"/>
<dbReference type="InterPro" id="IPR015421">
    <property type="entry name" value="PyrdxlP-dep_Trfase_major"/>
</dbReference>
<keyword evidence="2 8" id="KW-0032">Aminotransferase</keyword>
<dbReference type="PIRSF" id="PIRSF000524">
    <property type="entry name" value="SPT"/>
    <property type="match status" value="1"/>
</dbReference>
<evidence type="ECO:0000256" key="2">
    <source>
        <dbReference type="ARBA" id="ARBA00022576"/>
    </source>
</evidence>
<comment type="caution">
    <text evidence="8">The sequence shown here is derived from an EMBL/GenBank/DDBJ whole genome shotgun (WGS) entry which is preliminary data.</text>
</comment>
<evidence type="ECO:0000259" key="7">
    <source>
        <dbReference type="Pfam" id="PF00266"/>
    </source>
</evidence>
<evidence type="ECO:0000256" key="3">
    <source>
        <dbReference type="ARBA" id="ARBA00022679"/>
    </source>
</evidence>
<dbReference type="InterPro" id="IPR015422">
    <property type="entry name" value="PyrdxlP-dep_Trfase_small"/>
</dbReference>
<evidence type="ECO:0000256" key="5">
    <source>
        <dbReference type="PIRSR" id="PIRSR000524-1"/>
    </source>
</evidence>
<dbReference type="EMBL" id="SJSA01000001">
    <property type="protein sequence ID" value="TGG39288.1"/>
    <property type="molecule type" value="Genomic_DNA"/>
</dbReference>
<keyword evidence="3 8" id="KW-0808">Transferase</keyword>
<feature type="modified residue" description="N6-(pyridoxal phosphate)lysine" evidence="6">
    <location>
        <position position="187"/>
    </location>
</feature>
<dbReference type="Proteomes" id="UP000297635">
    <property type="component" value="Unassembled WGS sequence"/>
</dbReference>
<evidence type="ECO:0000256" key="1">
    <source>
        <dbReference type="ARBA" id="ARBA00001933"/>
    </source>
</evidence>
<dbReference type="GeneID" id="82148273"/>
<evidence type="ECO:0000313" key="8">
    <source>
        <dbReference type="EMBL" id="TGG39288.1"/>
    </source>
</evidence>
<dbReference type="RefSeq" id="WP_135469687.1">
    <property type="nucleotide sequence ID" value="NZ_SJSA01000001.1"/>
</dbReference>
<dbReference type="AlphaFoldDB" id="A0A4Z0V7D8"/>
<feature type="domain" description="Aminotransferase class V" evidence="7">
    <location>
        <begin position="28"/>
        <end position="222"/>
    </location>
</feature>
<keyword evidence="9" id="KW-1185">Reference proteome</keyword>
<gene>
    <name evidence="8" type="ORF">EZ315_00625</name>
</gene>
<dbReference type="SUPFAM" id="SSF53383">
    <property type="entry name" value="PLP-dependent transferases"/>
    <property type="match status" value="1"/>
</dbReference>
<reference evidence="8 9" key="1">
    <citation type="submission" date="2019-02" db="EMBL/GenBank/DDBJ databases">
        <title>Isolation and identification of novel species under the genus Muribaculum.</title>
        <authorList>
            <person name="Miyake S."/>
            <person name="Ding Y."/>
            <person name="Low A."/>
            <person name="Soh M."/>
            <person name="Seedorf H."/>
        </authorList>
    </citation>
    <scope>NUCLEOTIDE SEQUENCE [LARGE SCALE GENOMIC DNA]</scope>
    <source>
        <strain evidence="8 9">TLL-A3</strain>
    </source>
</reference>
<feature type="binding site" evidence="5">
    <location>
        <position position="329"/>
    </location>
    <ligand>
        <name>substrate</name>
    </ligand>
</feature>
<evidence type="ECO:0000313" key="9">
    <source>
        <dbReference type="Proteomes" id="UP000297635"/>
    </source>
</evidence>
<sequence length="357" mass="39318">MLNFTVGPVMSNEEVLAIGGEQVPYFRTQEFSNIMLENEALMKEFLNASQEAKAVFITGSGTASMEAVVMNVFTSDDKLLVIDGGSFGHRFTQICDIHKILYTAIKLQQGHTVTAEMLQEYEGKGYTGLLVNIHETSTGVHYDSQMLGDFCKRNNMLFVIDAISSFLADMLDMQAVNADVIITGSQKVLACAPGISIIVLGEKALKRVHENETITMYLDLKDALKNAERGQTPFTPAVGILRQINARLRQIKRDGGAASEIAKIKAQAEDFRSKIKDLPFEIVSESMSNALTPLHPTTASAYDIFLELKDNYGIWICPNGGDMKETIFRVGHFGAQTTEDNDTLITAFKDLQAKGII</sequence>
<dbReference type="Gene3D" id="3.40.640.10">
    <property type="entry name" value="Type I PLP-dependent aspartate aminotransferase-like (Major domain)"/>
    <property type="match status" value="1"/>
</dbReference>
<dbReference type="Pfam" id="PF00266">
    <property type="entry name" value="Aminotran_5"/>
    <property type="match status" value="1"/>
</dbReference>
<dbReference type="InterPro" id="IPR015424">
    <property type="entry name" value="PyrdxlP-dep_Trfase"/>
</dbReference>
<dbReference type="InterPro" id="IPR000192">
    <property type="entry name" value="Aminotrans_V_dom"/>
</dbReference>
<dbReference type="Gene3D" id="3.90.1150.10">
    <property type="entry name" value="Aspartate Aminotransferase, domain 1"/>
    <property type="match status" value="1"/>
</dbReference>